<dbReference type="PANTHER" id="PTHR45766:SF6">
    <property type="entry name" value="SWI_SNF-RELATED MATRIX-ASSOCIATED ACTIN-DEPENDENT REGULATOR OF CHROMATIN SUBFAMILY A-LIKE PROTEIN 1"/>
    <property type="match status" value="1"/>
</dbReference>
<dbReference type="SMART" id="SM00487">
    <property type="entry name" value="DEXDc"/>
    <property type="match status" value="1"/>
</dbReference>
<dbReference type="Pfam" id="PF13091">
    <property type="entry name" value="PLDc_2"/>
    <property type="match status" value="1"/>
</dbReference>
<dbReference type="PROSITE" id="PS51194">
    <property type="entry name" value="HELICASE_CTER"/>
    <property type="match status" value="1"/>
</dbReference>
<dbReference type="GO" id="GO:0004386">
    <property type="term" value="F:helicase activity"/>
    <property type="evidence" value="ECO:0007669"/>
    <property type="project" value="UniProtKB-KW"/>
</dbReference>
<evidence type="ECO:0000313" key="4">
    <source>
        <dbReference type="EMBL" id="BAJ46807.1"/>
    </source>
</evidence>
<keyword evidence="4" id="KW-0067">ATP-binding</keyword>
<keyword evidence="1" id="KW-0378">Hydrolase</keyword>
<dbReference type="InterPro" id="IPR014001">
    <property type="entry name" value="Helicase_ATP-bd"/>
</dbReference>
<dbReference type="Proteomes" id="UP000008120">
    <property type="component" value="Chromosome"/>
</dbReference>
<organism evidence="4 6">
    <name type="scientific">Caldiarchaeum subterraneum</name>
    <dbReference type="NCBI Taxonomy" id="311458"/>
    <lineage>
        <taxon>Archaea</taxon>
        <taxon>Nitrososphaerota</taxon>
        <taxon>Candidatus Caldarchaeales</taxon>
        <taxon>Candidatus Caldarchaeaceae</taxon>
        <taxon>Candidatus Caldarchaeum</taxon>
    </lineage>
</organism>
<dbReference type="AlphaFoldDB" id="E6N3A1"/>
<dbReference type="KEGG" id="csu:CSUB_C0026"/>
<dbReference type="BioCyc" id="CCAL311458:G131R-28-MONOMER"/>
<protein>
    <submittedName>
        <fullName evidence="4 5">Helicase</fullName>
    </submittedName>
</protein>
<dbReference type="EMBL" id="BA000048">
    <property type="protein sequence ID" value="BAJ49895.1"/>
    <property type="molecule type" value="Genomic_DNA"/>
</dbReference>
<keyword evidence="4" id="KW-0547">Nucleotide-binding</keyword>
<dbReference type="Pfam" id="PF00176">
    <property type="entry name" value="SNF2-rel_dom"/>
    <property type="match status" value="1"/>
</dbReference>
<name>E6N3A1_CALS0</name>
<dbReference type="EMBL" id="AP011723">
    <property type="protein sequence ID" value="BAJ46807.1"/>
    <property type="molecule type" value="Genomic_DNA"/>
</dbReference>
<accession>E6N3A1</accession>
<reference evidence="4 6" key="1">
    <citation type="journal article" date="2005" name="Environ. Microbiol.">
        <title>Genetic and functional properties of uncultivated thermophilic crenarchaeotes from a subsurface gold mine as revealed by analysis of genome fragments.</title>
        <authorList>
            <person name="Nunoura T."/>
            <person name="Hirayama H."/>
            <person name="Takami H."/>
            <person name="Oida H."/>
            <person name="Nishi S."/>
            <person name="Shimamura S."/>
            <person name="Suzuki Y."/>
            <person name="Inagaki F."/>
            <person name="Takai K."/>
            <person name="Nealson K.H."/>
            <person name="Horikoshi K."/>
        </authorList>
    </citation>
    <scope>NUCLEOTIDE SEQUENCE [LARGE SCALE GENOMIC DNA]</scope>
</reference>
<evidence type="ECO:0000259" key="2">
    <source>
        <dbReference type="PROSITE" id="PS51192"/>
    </source>
</evidence>
<feature type="domain" description="Helicase C-terminal" evidence="3">
    <location>
        <begin position="626"/>
        <end position="795"/>
    </location>
</feature>
<dbReference type="CDD" id="cd09178">
    <property type="entry name" value="PLDc_N_Snf2_like"/>
    <property type="match status" value="1"/>
</dbReference>
<dbReference type="SMART" id="SM00490">
    <property type="entry name" value="HELICc"/>
    <property type="match status" value="1"/>
</dbReference>
<dbReference type="InterPro" id="IPR049730">
    <property type="entry name" value="SNF2/RAD54-like_C"/>
</dbReference>
<dbReference type="InterPro" id="IPR025202">
    <property type="entry name" value="PLD-like_dom"/>
</dbReference>
<feature type="domain" description="Helicase ATP-binding" evidence="2">
    <location>
        <begin position="228"/>
        <end position="371"/>
    </location>
</feature>
<gene>
    <name evidence="5" type="ORF">CSUB_C0026</name>
    <name evidence="4" type="ORF">HGMM_F29E04C13</name>
</gene>
<dbReference type="InterPro" id="IPR027417">
    <property type="entry name" value="P-loop_NTPase"/>
</dbReference>
<evidence type="ECO:0000313" key="6">
    <source>
        <dbReference type="Proteomes" id="UP000008120"/>
    </source>
</evidence>
<dbReference type="SUPFAM" id="SSF56024">
    <property type="entry name" value="Phospholipase D/nuclease"/>
    <property type="match status" value="1"/>
</dbReference>
<proteinExistence type="predicted"/>
<dbReference type="InterPro" id="IPR038718">
    <property type="entry name" value="SNF2-like_sf"/>
</dbReference>
<dbReference type="InterPro" id="IPR000330">
    <property type="entry name" value="SNF2_N"/>
</dbReference>
<dbReference type="InterPro" id="IPR001650">
    <property type="entry name" value="Helicase_C-like"/>
</dbReference>
<dbReference type="GO" id="GO:0140097">
    <property type="term" value="F:catalytic activity, acting on DNA"/>
    <property type="evidence" value="ECO:0007669"/>
    <property type="project" value="UniProtKB-ARBA"/>
</dbReference>
<dbReference type="STRING" id="311458.CSUB_C0026"/>
<reference evidence="4 6" key="2">
    <citation type="journal article" date="2011" name="Nucleic Acids Res.">
        <title>Insights into the evolution of Archaea and eukaryotic protein modifier systems revealed by the genome of a novel archaeal group.</title>
        <authorList>
            <person name="Nunoura T."/>
            <person name="Takaki Y."/>
            <person name="Kakuta J."/>
            <person name="Nishi S."/>
            <person name="Sugahara J."/>
            <person name="Kazama H."/>
            <person name="Chee G."/>
            <person name="Hattori M."/>
            <person name="Kanai A."/>
            <person name="Atomi H."/>
            <person name="Takai K."/>
            <person name="Takami H."/>
        </authorList>
    </citation>
    <scope>NUCLEOTIDE SEQUENCE [LARGE SCALE GENOMIC DNA]</scope>
</reference>
<dbReference type="Gene3D" id="3.40.50.10810">
    <property type="entry name" value="Tandem AAA-ATPase domain"/>
    <property type="match status" value="2"/>
</dbReference>
<dbReference type="Pfam" id="PF00271">
    <property type="entry name" value="Helicase_C"/>
    <property type="match status" value="1"/>
</dbReference>
<dbReference type="Gene3D" id="3.30.870.10">
    <property type="entry name" value="Endonuclease Chain A"/>
    <property type="match status" value="1"/>
</dbReference>
<dbReference type="PROSITE" id="PS51192">
    <property type="entry name" value="HELICASE_ATP_BIND_1"/>
    <property type="match status" value="1"/>
</dbReference>
<evidence type="ECO:0000256" key="1">
    <source>
        <dbReference type="ARBA" id="ARBA00022801"/>
    </source>
</evidence>
<reference evidence="4" key="3">
    <citation type="journal article" date="2012" name="PLoS ONE">
        <title>A Deeply Branching Thermophilic Bacterium with an Ancient Acetyl-CoA Pathway Dominates a Subsurface Ecosystem.</title>
        <authorList>
            <person name="Takami H."/>
            <person name="Noguchi H."/>
            <person name="Takaki Y."/>
            <person name="Uchiyama I."/>
            <person name="Toyoda A."/>
            <person name="Nishi S."/>
            <person name="Chee G.-J."/>
            <person name="Arai W."/>
            <person name="Nunoura T."/>
            <person name="Itoh T."/>
            <person name="Hattori M."/>
            <person name="Takai K."/>
        </authorList>
    </citation>
    <scope>NUCLEOTIDE SEQUENCE</scope>
</reference>
<dbReference type="CDD" id="cd18793">
    <property type="entry name" value="SF2_C_SNF"/>
    <property type="match status" value="1"/>
</dbReference>
<dbReference type="PANTHER" id="PTHR45766">
    <property type="entry name" value="DNA ANNEALING HELICASE AND ENDONUCLEASE ZRANB3 FAMILY MEMBER"/>
    <property type="match status" value="1"/>
</dbReference>
<evidence type="ECO:0000259" key="3">
    <source>
        <dbReference type="PROSITE" id="PS51194"/>
    </source>
</evidence>
<dbReference type="GO" id="GO:0016787">
    <property type="term" value="F:hydrolase activity"/>
    <property type="evidence" value="ECO:0007669"/>
    <property type="project" value="UniProtKB-KW"/>
</dbReference>
<dbReference type="Gene3D" id="3.40.50.300">
    <property type="entry name" value="P-loop containing nucleotide triphosphate hydrolases"/>
    <property type="match status" value="1"/>
</dbReference>
<dbReference type="GO" id="GO:0005524">
    <property type="term" value="F:ATP binding"/>
    <property type="evidence" value="ECO:0007669"/>
    <property type="project" value="InterPro"/>
</dbReference>
<sequence length="1026" mass="118763">MAKIIDNKKETLAFVLNKEFSEVDEIAIASAYFNVRGYGAIAQGLGDKPMKLLLGREPTETIKWEDEILQELEQFEDDADYFRLLQKTIQYFKDDKRLVRIMERRFFHGKAFIGVSLDKKEVRRGIGVVGSSNLTYGGLVSNRELNMLNTDREVVQELAEWFEEQWNQSRDFKEEFISLLSNYVTSWSPYEVVAKALYETYKGSLIERETKMLKHLYPHQQLTYIDAKEKLEKYGGVLIADSTGLGKSRVALALAHEAIREGIRPLLIAPKSILETTWEAEMNETLVRIDTLSTEMLSQNPDIVDDYVGEKGPELIIVDEAHYFRRSSTNRYIALRELVNKNQAKIVLITATPVNTSLMDLYSLLSLYLPENCIADLNHQSLYEYFVTQQRRWLAGEPINMDDILRRFIVRHSRELAKALDREGRIRFPKRVFDEKIGRYPITISLDEIYKKLENLSLAFYDLSIERLSAQFRLPDGTRIEKKDPTQVENLKNLVKTIFIINLFKRLESSYAAFEETLRRMLSYIRAAKHYATKFSVFIPPKMRGDILNLFPDVEEREDEIPFEEFPAPEELFSKPRYKGLYNECKLSKQEAEEFVANCSKDEEAIESLLRMLPNHDEKYFLLERRLQQIMKQIKEPNGVIIFTQYADTAHYLYRRLKASFNRVMLVTGAGGYNDKGEKALEDHIVRRFQKVGGLLISTDVLSAGQNLQNAQYVANYDFPWNPVVLIQRVGRIDRIGSNYDIVYLINVLPRNGDPDDPESLEHFLGLMQRLYKRLEMIRGTIGLDASTLGEEAAPRDFSIQAMIARNDERVLKILEQKIEQFTKDPIDILARILNEKGLQWVERIPNGIGAIKRGTLNGIFALLTDGDNFYWRLHVLDKDKEKIITSPTEIVDLLLEGESDNRGEKLEYDKLIPLLVMVKESLKKELEEVMRRETTAMGPPRVDKKTRTVFDALSQLGDEGERLASMFRRVASKPAIVNHLYRAYLEGKLLEEARKILPKAVQEIATTNPETKELRRVCWCYFTKT</sequence>
<keyword evidence="4" id="KW-0347">Helicase</keyword>
<evidence type="ECO:0000313" key="5">
    <source>
        <dbReference type="EMBL" id="BAJ49895.1"/>
    </source>
</evidence>
<dbReference type="SUPFAM" id="SSF52540">
    <property type="entry name" value="P-loop containing nucleoside triphosphate hydrolases"/>
    <property type="match status" value="1"/>
</dbReference>